<dbReference type="Proteomes" id="UP000198521">
    <property type="component" value="Unassembled WGS sequence"/>
</dbReference>
<accession>A0A1H7HUR0</accession>
<sequence length="310" mass="36127">MKRYITTFSKIMKFVIIVLIVDVIFGIVSNHLFFLQKTGKYARANLVIYETEAEVLIFGSSHAHRHYVPEVLEKQLNTTAYNAGAEGQQLLYHLALQKMVLKRKKPNLFILNIDEDFLYSSDIAYDRLNDLHPHYSEYGDDLRPIFKLKSEFVDVEMFFKSYLLNSTIVHILRYYISPQLDYKGYRPLNGTVTNDHITSKLMEVNDQVKEIDENFVLALKEFINNSKSNNVDLVFVISPTLRNINSNNKSLGMINEIADKEEVPILNFLDDKNFKDKLDWFHDPSHLNDTGAKYFTKLVSERIIKEKLNN</sequence>
<name>A0A1H7HUR0_AQUAM</name>
<protein>
    <recommendedName>
        <fullName evidence="4">DUF1574 domain-containing protein</fullName>
    </recommendedName>
</protein>
<dbReference type="GO" id="GO:0016788">
    <property type="term" value="F:hydrolase activity, acting on ester bonds"/>
    <property type="evidence" value="ECO:0007669"/>
    <property type="project" value="UniProtKB-ARBA"/>
</dbReference>
<keyword evidence="3" id="KW-1185">Reference proteome</keyword>
<dbReference type="RefSeq" id="WP_091405760.1">
    <property type="nucleotide sequence ID" value="NZ_FOAB01000001.1"/>
</dbReference>
<evidence type="ECO:0000313" key="3">
    <source>
        <dbReference type="Proteomes" id="UP000198521"/>
    </source>
</evidence>
<proteinExistence type="predicted"/>
<gene>
    <name evidence="2" type="ORF">SAMN04487910_0748</name>
</gene>
<evidence type="ECO:0008006" key="4">
    <source>
        <dbReference type="Google" id="ProtNLM"/>
    </source>
</evidence>
<dbReference type="Gene3D" id="3.40.50.1110">
    <property type="entry name" value="SGNH hydrolase"/>
    <property type="match status" value="1"/>
</dbReference>
<reference evidence="2 3" key="1">
    <citation type="submission" date="2016-10" db="EMBL/GenBank/DDBJ databases">
        <authorList>
            <person name="de Groot N.N."/>
        </authorList>
    </citation>
    <scope>NUCLEOTIDE SEQUENCE [LARGE SCALE GENOMIC DNA]</scope>
    <source>
        <strain evidence="2 3">DSM 25232</strain>
    </source>
</reference>
<dbReference type="AlphaFoldDB" id="A0A1H7HUR0"/>
<organism evidence="2 3">
    <name type="scientific">Aquimarina amphilecti</name>
    <dbReference type="NCBI Taxonomy" id="1038014"/>
    <lineage>
        <taxon>Bacteria</taxon>
        <taxon>Pseudomonadati</taxon>
        <taxon>Bacteroidota</taxon>
        <taxon>Flavobacteriia</taxon>
        <taxon>Flavobacteriales</taxon>
        <taxon>Flavobacteriaceae</taxon>
        <taxon>Aquimarina</taxon>
    </lineage>
</organism>
<feature type="transmembrane region" description="Helical" evidence="1">
    <location>
        <begin position="12"/>
        <end position="34"/>
    </location>
</feature>
<dbReference type="EMBL" id="FOAB01000001">
    <property type="protein sequence ID" value="SEK53302.1"/>
    <property type="molecule type" value="Genomic_DNA"/>
</dbReference>
<keyword evidence="1" id="KW-1133">Transmembrane helix</keyword>
<keyword evidence="1" id="KW-0812">Transmembrane</keyword>
<evidence type="ECO:0000313" key="2">
    <source>
        <dbReference type="EMBL" id="SEK53302.1"/>
    </source>
</evidence>
<keyword evidence="1" id="KW-0472">Membrane</keyword>
<dbReference type="STRING" id="1038014.SAMN04487910_0748"/>
<dbReference type="OrthoDB" id="869432at2"/>
<dbReference type="SUPFAM" id="SSF52266">
    <property type="entry name" value="SGNH hydrolase"/>
    <property type="match status" value="1"/>
</dbReference>
<dbReference type="InterPro" id="IPR036514">
    <property type="entry name" value="SGNH_hydro_sf"/>
</dbReference>
<evidence type="ECO:0000256" key="1">
    <source>
        <dbReference type="SAM" id="Phobius"/>
    </source>
</evidence>